<dbReference type="Gramene" id="Ma07_t12810.1">
    <property type="protein sequence ID" value="Ma07_p12810.1"/>
    <property type="gene ID" value="Ma07_g12810"/>
</dbReference>
<feature type="compositionally biased region" description="Low complexity" evidence="1">
    <location>
        <begin position="25"/>
        <end position="39"/>
    </location>
</feature>
<sequence length="270" mass="30249">MATQKLQDKELKEGNDIGAPPPPSSETSPAHEFSFSSSLQPSFTSIPNHKTLIYNKNTATILNLPSAGDIFSHGHQLHLHPPSQPSVAAPRSRNVFAGSFSRPLEHTRSGLSLNRHLIDHRDSARENEESIKNKTFSFFFGHRKWRKEGDSGDKEEVKKKKKKGFDMSCWIAKKYASTMEIFFGEKHELLRRPYRKKRDGWWKKKGQLSAPTSMRTSPSNSGRLSATTLTFASSADSAVEEIHSGIQAAIAHCKSSNTNKDEKCKCCHVK</sequence>
<gene>
    <name evidence="2" type="ORF">GSMUA_42070.1</name>
</gene>
<dbReference type="OrthoDB" id="1927169at2759"/>
<evidence type="ECO:0000313" key="4">
    <source>
        <dbReference type="Proteomes" id="UP000012960"/>
    </source>
</evidence>
<dbReference type="KEGG" id="mus:103991855"/>
<evidence type="ECO:0000256" key="1">
    <source>
        <dbReference type="SAM" id="MobiDB-lite"/>
    </source>
</evidence>
<dbReference type="SMR" id="A0A804JV78"/>
<dbReference type="EMBL" id="HG996473">
    <property type="protein sequence ID" value="CAG1856431.1"/>
    <property type="molecule type" value="Genomic_DNA"/>
</dbReference>
<feature type="region of interest" description="Disordered" evidence="1">
    <location>
        <begin position="1"/>
        <end position="39"/>
    </location>
</feature>
<dbReference type="PANTHER" id="PTHR33312:SF19">
    <property type="entry name" value="BRI1 KINASE INHIBITOR 1"/>
    <property type="match status" value="1"/>
</dbReference>
<name>A0A804JV78_MUSAM</name>
<dbReference type="InterPro" id="IPR039620">
    <property type="entry name" value="BKI1/MAKR1/3/4"/>
</dbReference>
<dbReference type="PANTHER" id="PTHR33312">
    <property type="entry name" value="MEMBRANE-ASSOCIATED KINASE REGULATOR 4-RELATED"/>
    <property type="match status" value="1"/>
</dbReference>
<proteinExistence type="predicted"/>
<evidence type="ECO:0000313" key="2">
    <source>
        <dbReference type="EMBL" id="CAG1856431.1"/>
    </source>
</evidence>
<dbReference type="GO" id="GO:0019210">
    <property type="term" value="F:kinase inhibitor activity"/>
    <property type="evidence" value="ECO:0007669"/>
    <property type="project" value="InterPro"/>
</dbReference>
<feature type="compositionally biased region" description="Basic and acidic residues" evidence="1">
    <location>
        <begin position="1"/>
        <end position="15"/>
    </location>
</feature>
<reference evidence="3" key="2">
    <citation type="submission" date="2021-05" db="UniProtKB">
        <authorList>
            <consortium name="EnsemblPlants"/>
        </authorList>
    </citation>
    <scope>IDENTIFICATION</scope>
    <source>
        <strain evidence="3">subsp. malaccensis</strain>
    </source>
</reference>
<reference evidence="2" key="1">
    <citation type="submission" date="2021-03" db="EMBL/GenBank/DDBJ databases">
        <authorList>
            <consortium name="Genoscope - CEA"/>
            <person name="William W."/>
        </authorList>
    </citation>
    <scope>NUCLEOTIDE SEQUENCE</scope>
    <source>
        <strain evidence="2">Doubled-haploid Pahang</strain>
    </source>
</reference>
<dbReference type="OMA" id="IATGCEN"/>
<evidence type="ECO:0000313" key="3">
    <source>
        <dbReference type="EnsemblPlants" id="Ma07_p12810.1"/>
    </source>
</evidence>
<keyword evidence="4" id="KW-1185">Reference proteome</keyword>
<dbReference type="Proteomes" id="UP000012960">
    <property type="component" value="Unplaced"/>
</dbReference>
<dbReference type="AlphaFoldDB" id="A0A804JV78"/>
<dbReference type="InParanoid" id="A0A804JV78"/>
<dbReference type="GO" id="GO:0005886">
    <property type="term" value="C:plasma membrane"/>
    <property type="evidence" value="ECO:0007669"/>
    <property type="project" value="InterPro"/>
</dbReference>
<organism evidence="3 4">
    <name type="scientific">Musa acuminata subsp. malaccensis</name>
    <name type="common">Wild banana</name>
    <name type="synonym">Musa malaccensis</name>
    <dbReference type="NCBI Taxonomy" id="214687"/>
    <lineage>
        <taxon>Eukaryota</taxon>
        <taxon>Viridiplantae</taxon>
        <taxon>Streptophyta</taxon>
        <taxon>Embryophyta</taxon>
        <taxon>Tracheophyta</taxon>
        <taxon>Spermatophyta</taxon>
        <taxon>Magnoliopsida</taxon>
        <taxon>Liliopsida</taxon>
        <taxon>Zingiberales</taxon>
        <taxon>Musaceae</taxon>
        <taxon>Musa</taxon>
    </lineage>
</organism>
<dbReference type="EnsemblPlants" id="Ma07_t12810.1">
    <property type="protein sequence ID" value="Ma07_p12810.1"/>
    <property type="gene ID" value="Ma07_g12810"/>
</dbReference>
<protein>
    <submittedName>
        <fullName evidence="2">(wild Malaysian banana) hypothetical protein</fullName>
    </submittedName>
</protein>
<accession>A0A804JV78</accession>